<sequence length="452" mass="47594">MKRMTWAALSAALLVPAIAAPMASADSIAYVNKTDGNVYLSTPDGSRQYQVTTTGGYSDVSQADDGTMIALKGVRLNKLARDGTVLADFDTPVSDTRDAPAKTFYGPFDPAISPDGTKVAYTYYYMTQSQNPGCFPPTCVVAINEAGTGYSYSDRQTSWQEPGLGYHSGWRHPSWVDNDMTMISNPSHLPNRDIILDRISDGGNGHGNMVMNWTSDTAENNPHVSGGDITRDKRKLAYQSGENDSTLTVSYVPAFPTAWKDGDPNTDEIRVCYRYSNPAGGAFGVPTFSPDGGAIAYHAGDGIHVAAVPAFGGDCTLDGATPAPPVVIPNGVEPDWGPADVPAARPAANTTPTTTNPTTKTNTTKPSLSVKVLAATRRAGIKLSVKVTGKGKLSATAKSGTKTVGKASATVKKPGTASLRLKVSRKGKLAVKITWRPTGGTAITKTITAKVN</sequence>
<proteinExistence type="predicted"/>
<dbReference type="EMBL" id="JAPDOD010000020">
    <property type="protein sequence ID" value="MDA0162767.1"/>
    <property type="molecule type" value="Genomic_DNA"/>
</dbReference>
<evidence type="ECO:0000256" key="1">
    <source>
        <dbReference type="SAM" id="MobiDB-lite"/>
    </source>
</evidence>
<evidence type="ECO:0000256" key="2">
    <source>
        <dbReference type="SAM" id="SignalP"/>
    </source>
</evidence>
<feature type="region of interest" description="Disordered" evidence="1">
    <location>
        <begin position="345"/>
        <end position="364"/>
    </location>
</feature>
<dbReference type="AlphaFoldDB" id="A0A9X3S2W9"/>
<feature type="compositionally biased region" description="Low complexity" evidence="1">
    <location>
        <begin position="349"/>
        <end position="364"/>
    </location>
</feature>
<accession>A0A9X3S2W9</accession>
<evidence type="ECO:0000313" key="3">
    <source>
        <dbReference type="EMBL" id="MDA0162767.1"/>
    </source>
</evidence>
<feature type="signal peptide" evidence="2">
    <location>
        <begin position="1"/>
        <end position="19"/>
    </location>
</feature>
<keyword evidence="2" id="KW-0732">Signal</keyword>
<feature type="chain" id="PRO_5040881370" evidence="2">
    <location>
        <begin position="20"/>
        <end position="452"/>
    </location>
</feature>
<comment type="caution">
    <text evidence="3">The sequence shown here is derived from an EMBL/GenBank/DDBJ whole genome shotgun (WGS) entry which is preliminary data.</text>
</comment>
<dbReference type="RefSeq" id="WP_270042003.1">
    <property type="nucleotide sequence ID" value="NZ_JAPDOD010000020.1"/>
</dbReference>
<keyword evidence="4" id="KW-1185">Reference proteome</keyword>
<gene>
    <name evidence="3" type="ORF">OM076_21015</name>
</gene>
<organism evidence="3 4">
    <name type="scientific">Solirubrobacter ginsenosidimutans</name>
    <dbReference type="NCBI Taxonomy" id="490573"/>
    <lineage>
        <taxon>Bacteria</taxon>
        <taxon>Bacillati</taxon>
        <taxon>Actinomycetota</taxon>
        <taxon>Thermoleophilia</taxon>
        <taxon>Solirubrobacterales</taxon>
        <taxon>Solirubrobacteraceae</taxon>
        <taxon>Solirubrobacter</taxon>
    </lineage>
</organism>
<evidence type="ECO:0000313" key="4">
    <source>
        <dbReference type="Proteomes" id="UP001149140"/>
    </source>
</evidence>
<protein>
    <submittedName>
        <fullName evidence="3">Uncharacterized protein</fullName>
    </submittedName>
</protein>
<reference evidence="3" key="1">
    <citation type="submission" date="2022-10" db="EMBL/GenBank/DDBJ databases">
        <title>The WGS of Solirubrobacter ginsenosidimutans DSM 21036.</title>
        <authorList>
            <person name="Jiang Z."/>
        </authorList>
    </citation>
    <scope>NUCLEOTIDE SEQUENCE</scope>
    <source>
        <strain evidence="3">DSM 21036</strain>
    </source>
</reference>
<dbReference type="SUPFAM" id="SSF82171">
    <property type="entry name" value="DPP6 N-terminal domain-like"/>
    <property type="match status" value="1"/>
</dbReference>
<dbReference type="Proteomes" id="UP001149140">
    <property type="component" value="Unassembled WGS sequence"/>
</dbReference>
<name>A0A9X3S2W9_9ACTN</name>